<evidence type="ECO:0000313" key="9">
    <source>
        <dbReference type="EMBL" id="MPC70147.1"/>
    </source>
</evidence>
<evidence type="ECO:0000256" key="3">
    <source>
        <dbReference type="ARBA" id="ARBA00022741"/>
    </source>
</evidence>
<dbReference type="PROSITE" id="PS50067">
    <property type="entry name" value="KINESIN_MOTOR_2"/>
    <property type="match status" value="1"/>
</dbReference>
<keyword evidence="5" id="KW-0505">Motor protein</keyword>
<dbReference type="GO" id="GO:0005524">
    <property type="term" value="F:ATP binding"/>
    <property type="evidence" value="ECO:0007669"/>
    <property type="project" value="UniProtKB-KW"/>
</dbReference>
<organism evidence="9 10">
    <name type="scientific">Portunus trituberculatus</name>
    <name type="common">Swimming crab</name>
    <name type="synonym">Neptunus trituberculatus</name>
    <dbReference type="NCBI Taxonomy" id="210409"/>
    <lineage>
        <taxon>Eukaryota</taxon>
        <taxon>Metazoa</taxon>
        <taxon>Ecdysozoa</taxon>
        <taxon>Arthropoda</taxon>
        <taxon>Crustacea</taxon>
        <taxon>Multicrustacea</taxon>
        <taxon>Malacostraca</taxon>
        <taxon>Eumalacostraca</taxon>
        <taxon>Eucarida</taxon>
        <taxon>Decapoda</taxon>
        <taxon>Pleocyemata</taxon>
        <taxon>Brachyura</taxon>
        <taxon>Eubrachyura</taxon>
        <taxon>Portunoidea</taxon>
        <taxon>Portunidae</taxon>
        <taxon>Portuninae</taxon>
        <taxon>Portunus</taxon>
    </lineage>
</organism>
<keyword evidence="3" id="KW-0547">Nucleotide-binding</keyword>
<comment type="caution">
    <text evidence="7">Lacks conserved residue(s) required for the propagation of feature annotation.</text>
</comment>
<feature type="domain" description="Kinesin motor" evidence="8">
    <location>
        <begin position="1"/>
        <end position="200"/>
    </location>
</feature>
<dbReference type="SMART" id="SM00129">
    <property type="entry name" value="KISc"/>
    <property type="match status" value="1"/>
</dbReference>
<evidence type="ECO:0000313" key="10">
    <source>
        <dbReference type="Proteomes" id="UP000324222"/>
    </source>
</evidence>
<dbReference type="GO" id="GO:0008574">
    <property type="term" value="F:plus-end-directed microtubule motor activity"/>
    <property type="evidence" value="ECO:0007669"/>
    <property type="project" value="TreeGrafter"/>
</dbReference>
<proteinExistence type="inferred from homology"/>
<dbReference type="Proteomes" id="UP000324222">
    <property type="component" value="Unassembled WGS sequence"/>
</dbReference>
<evidence type="ECO:0000256" key="4">
    <source>
        <dbReference type="ARBA" id="ARBA00022840"/>
    </source>
</evidence>
<evidence type="ECO:0000256" key="1">
    <source>
        <dbReference type="ARBA" id="ARBA00004245"/>
    </source>
</evidence>
<evidence type="ECO:0000256" key="5">
    <source>
        <dbReference type="ARBA" id="ARBA00023175"/>
    </source>
</evidence>
<dbReference type="GO" id="GO:0090307">
    <property type="term" value="P:mitotic spindle assembly"/>
    <property type="evidence" value="ECO:0007669"/>
    <property type="project" value="TreeGrafter"/>
</dbReference>
<dbReference type="InterPro" id="IPR001752">
    <property type="entry name" value="Kinesin_motor_dom"/>
</dbReference>
<dbReference type="AlphaFoldDB" id="A0A5B7HLN2"/>
<evidence type="ECO:0000256" key="6">
    <source>
        <dbReference type="ARBA" id="ARBA00023212"/>
    </source>
</evidence>
<protein>
    <submittedName>
        <fullName evidence="9">Kinesin-like protein KIF11</fullName>
    </submittedName>
</protein>
<name>A0A5B7HLN2_PORTR</name>
<keyword evidence="2" id="KW-0963">Cytoplasm</keyword>
<dbReference type="InterPro" id="IPR027417">
    <property type="entry name" value="P-loop_NTPase"/>
</dbReference>
<comment type="similarity">
    <text evidence="7">Belongs to the TRAFAC class myosin-kinesin ATPase superfamily. Kinesin family.</text>
</comment>
<comment type="caution">
    <text evidence="9">The sequence shown here is derived from an EMBL/GenBank/DDBJ whole genome shotgun (WGS) entry which is preliminary data.</text>
</comment>
<evidence type="ECO:0000259" key="8">
    <source>
        <dbReference type="PROSITE" id="PS50067"/>
    </source>
</evidence>
<sequence length="321" mass="36450">MRVSFLELYNEELFDLLSAHDDFSKLRLHENSSKKGSYISQGLEVLVRSKSEVYSILEKRSKQRQTAATLMNTHSSRSHTVFTVTVHMKDTVDGDELMKTGELHLVDLVGSGNIGRSGAVEKRARQAGNINMSFLTLGRVITALVEKVPHIPYRESKLTHLQDALRGHTKTSVIATIFPVSINQEETLSTLNYARRAKNIQNKPEINQKLHKEELIQEYSQETESLRRDLLAMREKSGNTSSCTQRLLHATAQEREKQRYLVSAHARTEERLQVKGKALIDTTTTATSDLARLHNKLDRKLSVDSQNTLIFEKFQTSYAKT</sequence>
<dbReference type="GO" id="GO:0051231">
    <property type="term" value="P:spindle elongation"/>
    <property type="evidence" value="ECO:0007669"/>
    <property type="project" value="TreeGrafter"/>
</dbReference>
<keyword evidence="6" id="KW-0206">Cytoskeleton</keyword>
<dbReference type="GO" id="GO:0008017">
    <property type="term" value="F:microtubule binding"/>
    <property type="evidence" value="ECO:0007669"/>
    <property type="project" value="InterPro"/>
</dbReference>
<dbReference type="EMBL" id="VSRR010030632">
    <property type="protein sequence ID" value="MPC70147.1"/>
    <property type="molecule type" value="Genomic_DNA"/>
</dbReference>
<dbReference type="GO" id="GO:0007018">
    <property type="term" value="P:microtubule-based movement"/>
    <property type="evidence" value="ECO:0007669"/>
    <property type="project" value="InterPro"/>
</dbReference>
<evidence type="ECO:0000256" key="7">
    <source>
        <dbReference type="PROSITE-ProRule" id="PRU00283"/>
    </source>
</evidence>
<dbReference type="PRINTS" id="PR00380">
    <property type="entry name" value="KINESINHEAVY"/>
</dbReference>
<dbReference type="Pfam" id="PF00225">
    <property type="entry name" value="Kinesin"/>
    <property type="match status" value="1"/>
</dbReference>
<dbReference type="OrthoDB" id="3176171at2759"/>
<accession>A0A5B7HLN2</accession>
<dbReference type="GO" id="GO:0072686">
    <property type="term" value="C:mitotic spindle"/>
    <property type="evidence" value="ECO:0007669"/>
    <property type="project" value="TreeGrafter"/>
</dbReference>
<dbReference type="InterPro" id="IPR036961">
    <property type="entry name" value="Kinesin_motor_dom_sf"/>
</dbReference>
<keyword evidence="10" id="KW-1185">Reference proteome</keyword>
<dbReference type="Gene3D" id="3.40.850.10">
    <property type="entry name" value="Kinesin motor domain"/>
    <property type="match status" value="1"/>
</dbReference>
<dbReference type="PANTHER" id="PTHR47970:SF12">
    <property type="entry name" value="KINESIN FAMILY MEMBER 11"/>
    <property type="match status" value="1"/>
</dbReference>
<gene>
    <name evidence="9" type="primary">Kif11_0</name>
    <name evidence="9" type="ORF">E2C01_064386</name>
</gene>
<dbReference type="GO" id="GO:0005876">
    <property type="term" value="C:spindle microtubule"/>
    <property type="evidence" value="ECO:0007669"/>
    <property type="project" value="TreeGrafter"/>
</dbReference>
<comment type="subcellular location">
    <subcellularLocation>
        <location evidence="1">Cytoplasm</location>
        <location evidence="1">Cytoskeleton</location>
    </subcellularLocation>
</comment>
<dbReference type="GO" id="GO:0005634">
    <property type="term" value="C:nucleus"/>
    <property type="evidence" value="ECO:0007669"/>
    <property type="project" value="TreeGrafter"/>
</dbReference>
<dbReference type="SUPFAM" id="SSF52540">
    <property type="entry name" value="P-loop containing nucleoside triphosphate hydrolases"/>
    <property type="match status" value="1"/>
</dbReference>
<dbReference type="PANTHER" id="PTHR47970">
    <property type="entry name" value="KINESIN-LIKE PROTEIN KIF11"/>
    <property type="match status" value="1"/>
</dbReference>
<reference evidence="9 10" key="1">
    <citation type="submission" date="2019-05" db="EMBL/GenBank/DDBJ databases">
        <title>Another draft genome of Portunus trituberculatus and its Hox gene families provides insights of decapod evolution.</title>
        <authorList>
            <person name="Jeong J.-H."/>
            <person name="Song I."/>
            <person name="Kim S."/>
            <person name="Choi T."/>
            <person name="Kim D."/>
            <person name="Ryu S."/>
            <person name="Kim W."/>
        </authorList>
    </citation>
    <scope>NUCLEOTIDE SEQUENCE [LARGE SCALE GENOMIC DNA]</scope>
    <source>
        <tissue evidence="9">Muscle</tissue>
    </source>
</reference>
<evidence type="ECO:0000256" key="2">
    <source>
        <dbReference type="ARBA" id="ARBA00022490"/>
    </source>
</evidence>
<dbReference type="InterPro" id="IPR047149">
    <property type="entry name" value="KIF11-like"/>
</dbReference>
<keyword evidence="4" id="KW-0067">ATP-binding</keyword>